<dbReference type="InterPro" id="IPR036514">
    <property type="entry name" value="SGNH_hydro_sf"/>
</dbReference>
<dbReference type="Pfam" id="PF13472">
    <property type="entry name" value="Lipase_GDSL_2"/>
    <property type="match status" value="1"/>
</dbReference>
<dbReference type="PANTHER" id="PTHR30383:SF5">
    <property type="entry name" value="SGNH HYDROLASE-TYPE ESTERASE DOMAIN-CONTAINING PROTEIN"/>
    <property type="match status" value="1"/>
</dbReference>
<dbReference type="Proteomes" id="UP000322499">
    <property type="component" value="Unassembled WGS sequence"/>
</dbReference>
<protein>
    <submittedName>
        <fullName evidence="3">Lysophospholipase L1-like esterase</fullName>
    </submittedName>
</protein>
<name>A0A5S5D7Q7_9ACTN</name>
<dbReference type="SUPFAM" id="SSF52266">
    <property type="entry name" value="SGNH hydrolase"/>
    <property type="match status" value="1"/>
</dbReference>
<gene>
    <name evidence="3" type="ORF">BD833_101357</name>
</gene>
<accession>A0A5S5D7Q7</accession>
<organism evidence="3 4">
    <name type="scientific">Blastococcus xanthinilyticus</name>
    <dbReference type="NCBI Taxonomy" id="1564164"/>
    <lineage>
        <taxon>Bacteria</taxon>
        <taxon>Bacillati</taxon>
        <taxon>Actinomycetota</taxon>
        <taxon>Actinomycetes</taxon>
        <taxon>Geodermatophilales</taxon>
        <taxon>Geodermatophilaceae</taxon>
        <taxon>Blastococcus</taxon>
    </lineage>
</organism>
<proteinExistence type="predicted"/>
<reference evidence="3 4" key="1">
    <citation type="submission" date="2019-07" db="EMBL/GenBank/DDBJ databases">
        <title>Genomic Encyclopedia of Archaeal and Bacterial Type Strains, Phase II (KMG-II): from individual species to whole genera.</title>
        <authorList>
            <person name="Goeker M."/>
        </authorList>
    </citation>
    <scope>NUCLEOTIDE SEQUENCE [LARGE SCALE GENOMIC DNA]</scope>
    <source>
        <strain evidence="3 4">DSM 46842</strain>
    </source>
</reference>
<feature type="compositionally biased region" description="Polar residues" evidence="1">
    <location>
        <begin position="18"/>
        <end position="33"/>
    </location>
</feature>
<dbReference type="InterPro" id="IPR051532">
    <property type="entry name" value="Ester_Hydrolysis_Enzymes"/>
</dbReference>
<comment type="caution">
    <text evidence="3">The sequence shown here is derived from an EMBL/GenBank/DDBJ whole genome shotgun (WGS) entry which is preliminary data.</text>
</comment>
<keyword evidence="4" id="KW-1185">Reference proteome</keyword>
<dbReference type="PANTHER" id="PTHR30383">
    <property type="entry name" value="THIOESTERASE 1/PROTEASE 1/LYSOPHOSPHOLIPASE L1"/>
    <property type="match status" value="1"/>
</dbReference>
<dbReference type="CDD" id="cd00229">
    <property type="entry name" value="SGNH_hydrolase"/>
    <property type="match status" value="1"/>
</dbReference>
<evidence type="ECO:0000313" key="3">
    <source>
        <dbReference type="EMBL" id="TYP90639.1"/>
    </source>
</evidence>
<dbReference type="AlphaFoldDB" id="A0A5S5D7Q7"/>
<dbReference type="EMBL" id="VNHW01000001">
    <property type="protein sequence ID" value="TYP90639.1"/>
    <property type="molecule type" value="Genomic_DNA"/>
</dbReference>
<dbReference type="Gene3D" id="3.40.50.1110">
    <property type="entry name" value="SGNH hydrolase"/>
    <property type="match status" value="1"/>
</dbReference>
<feature type="region of interest" description="Disordered" evidence="1">
    <location>
        <begin position="1"/>
        <end position="48"/>
    </location>
</feature>
<sequence length="235" mass="24179">MLVGTAIAADPGAGPEVQSVTAQSPVTAAQTPAVTERPPAVEQERQEPSSVVFLGDSWTAGYGASDRHGYPELTGEALGWDYDVLGVGGSGYTLVGGGGAGSTYAERIGQALATGSDVIVVQGSLNERIGEPGALAPAARDTLARLAAQKDADTRVLVLGASYNPGTPAGTIDDINDDIEAAADAAGLRFVDVAAQNWTDPADPTIWFDPIHPNDAGHRLIADRLAELLRDLAEH</sequence>
<dbReference type="GO" id="GO:0004622">
    <property type="term" value="F:phosphatidylcholine lysophospholipase activity"/>
    <property type="evidence" value="ECO:0007669"/>
    <property type="project" value="TreeGrafter"/>
</dbReference>
<evidence type="ECO:0000313" key="4">
    <source>
        <dbReference type="Proteomes" id="UP000322499"/>
    </source>
</evidence>
<dbReference type="InterPro" id="IPR013830">
    <property type="entry name" value="SGNH_hydro"/>
</dbReference>
<evidence type="ECO:0000259" key="2">
    <source>
        <dbReference type="Pfam" id="PF13472"/>
    </source>
</evidence>
<evidence type="ECO:0000256" key="1">
    <source>
        <dbReference type="SAM" id="MobiDB-lite"/>
    </source>
</evidence>
<feature type="domain" description="SGNH hydrolase-type esterase" evidence="2">
    <location>
        <begin position="53"/>
        <end position="220"/>
    </location>
</feature>